<dbReference type="PROSITE" id="PS50297">
    <property type="entry name" value="ANK_REP_REGION"/>
    <property type="match status" value="3"/>
</dbReference>
<dbReference type="EMBL" id="RCHS01000253">
    <property type="protein sequence ID" value="RMX59911.1"/>
    <property type="molecule type" value="Genomic_DNA"/>
</dbReference>
<gene>
    <name evidence="5" type="ORF">pdam_00001107</name>
</gene>
<dbReference type="GO" id="GO:0045944">
    <property type="term" value="P:positive regulation of transcription by RNA polymerase II"/>
    <property type="evidence" value="ECO:0007669"/>
    <property type="project" value="TreeGrafter"/>
</dbReference>
<accession>A0A3M6V1U6</accession>
<feature type="repeat" description="ANK" evidence="3">
    <location>
        <begin position="76"/>
        <end position="108"/>
    </location>
</feature>
<evidence type="ECO:0000313" key="6">
    <source>
        <dbReference type="Proteomes" id="UP000275408"/>
    </source>
</evidence>
<dbReference type="AlphaFoldDB" id="A0A3M6V1U6"/>
<keyword evidence="1" id="KW-0677">Repeat</keyword>
<dbReference type="SMART" id="SM00248">
    <property type="entry name" value="ANK"/>
    <property type="match status" value="4"/>
</dbReference>
<keyword evidence="6" id="KW-1185">Reference proteome</keyword>
<dbReference type="OrthoDB" id="341259at2759"/>
<dbReference type="Proteomes" id="UP000275408">
    <property type="component" value="Unassembled WGS sequence"/>
</dbReference>
<feature type="region of interest" description="Disordered" evidence="4">
    <location>
        <begin position="554"/>
        <end position="581"/>
    </location>
</feature>
<feature type="region of interest" description="Disordered" evidence="4">
    <location>
        <begin position="275"/>
        <end position="305"/>
    </location>
</feature>
<protein>
    <submittedName>
        <fullName evidence="5">Uncharacterized protein</fullName>
    </submittedName>
</protein>
<evidence type="ECO:0000256" key="1">
    <source>
        <dbReference type="ARBA" id="ARBA00022737"/>
    </source>
</evidence>
<dbReference type="PANTHER" id="PTHR24193">
    <property type="entry name" value="ANKYRIN REPEAT PROTEIN"/>
    <property type="match status" value="1"/>
</dbReference>
<proteinExistence type="predicted"/>
<dbReference type="PANTHER" id="PTHR24193:SF128">
    <property type="entry name" value="GA-BINDING PROTEIN SUBUNIT BETA-1"/>
    <property type="match status" value="1"/>
</dbReference>
<feature type="compositionally biased region" description="Polar residues" evidence="4">
    <location>
        <begin position="554"/>
        <end position="567"/>
    </location>
</feature>
<evidence type="ECO:0000256" key="3">
    <source>
        <dbReference type="PROSITE-ProRule" id="PRU00023"/>
    </source>
</evidence>
<feature type="compositionally biased region" description="Polar residues" evidence="4">
    <location>
        <begin position="283"/>
        <end position="303"/>
    </location>
</feature>
<feature type="repeat" description="ANK" evidence="3">
    <location>
        <begin position="109"/>
        <end position="141"/>
    </location>
</feature>
<dbReference type="GO" id="GO:0005634">
    <property type="term" value="C:nucleus"/>
    <property type="evidence" value="ECO:0007669"/>
    <property type="project" value="TreeGrafter"/>
</dbReference>
<dbReference type="Pfam" id="PF12796">
    <property type="entry name" value="Ank_2"/>
    <property type="match status" value="1"/>
</dbReference>
<name>A0A3M6V1U6_POCDA</name>
<sequence length="887" mass="94329">MKEKEKSSLVDLGKRLLEASRKGHADEVSVLMASGAPFTTDWLGTSPLHLAAQHGHSQTAEALLRAGVSRDARTKVDRTPLHMAAQHGHKQVVDLLISSGACANNTDMLNMTPLHWACEHNHVEIVKILLRAGAKIDIKSKFGKTSVDIARAKGYSEVLQALSSDQDQDLSLPKTLKRQADRNNLTLNSMKKRQRTKKFPMTAGSWTGPEGPTENGNKARRKATTPGTSPKSAVGGGRRVSAPPHFPNAGSPSLRSPTENSIASLVSAAAIVKAKSESEGEGQMSTVVMSDGKSTSNTSKPQDSSVLDTLATLATATLSHSTSATSTTPPQQVTAVAGKPLGITPLTLPPTTPTFATPLTPSSLFPMPSPLAALSALSSLSSPAQTSPLPLSFTMPMMTPQQVSSTGAQLMPLVQSGAPFFSSAAGVSIQQGGASVATAGDVHVPLSTSSASSGASIAGADSMVKTITLGNASSQSHNTSAQAILPQSIMAPFQIPGGSGQTQLQTQLALSQMLAPMQGVQPSVVLELNASANKDGIAQVKVDQNQAAELLKNQSQSQEVAQTQLHQDTGESKQAEDMSTQNIPGTQEVFITLQVPAGLQHVQPQLVTDPSFALQQVQLVQQVATHDTSQQTATVATQSQQNPVSIQPDTVAHTQQEQAAGSTAPQAPVVQLQLPQDQINLAHLMQNVGHGTLPLTVPLTQLLANSQLQIGSQVTQVPQHTQQQRQQQQTAGTQHQQQNITQQLLAQSVPQRTLLPQNYVAQLGQAPVQPTADVQQQSQQQLISPQLLLQVQEDLRKLLEQRQVEEDKVRKELEGKVHALQRDSDKYRSELEHAQKEAEAYRSRLEVERKEKSKLHQLYEAAKHPSGNGGEGHDSSTTSEPASDPLM</sequence>
<dbReference type="SUPFAM" id="SSF48403">
    <property type="entry name" value="Ankyrin repeat"/>
    <property type="match status" value="1"/>
</dbReference>
<evidence type="ECO:0000256" key="2">
    <source>
        <dbReference type="ARBA" id="ARBA00023043"/>
    </source>
</evidence>
<dbReference type="PROSITE" id="PS50088">
    <property type="entry name" value="ANK_REPEAT"/>
    <property type="match status" value="3"/>
</dbReference>
<dbReference type="InterPro" id="IPR002110">
    <property type="entry name" value="Ankyrin_rpt"/>
</dbReference>
<dbReference type="OMA" id="GXAKVEH"/>
<feature type="region of interest" description="Disordered" evidence="4">
    <location>
        <begin position="164"/>
        <end position="258"/>
    </location>
</feature>
<evidence type="ECO:0000256" key="4">
    <source>
        <dbReference type="SAM" id="MobiDB-lite"/>
    </source>
</evidence>
<evidence type="ECO:0000313" key="5">
    <source>
        <dbReference type="EMBL" id="RMX59911.1"/>
    </source>
</evidence>
<feature type="region of interest" description="Disordered" evidence="4">
    <location>
        <begin position="824"/>
        <end position="887"/>
    </location>
</feature>
<dbReference type="GO" id="GO:0000976">
    <property type="term" value="F:transcription cis-regulatory region binding"/>
    <property type="evidence" value="ECO:0007669"/>
    <property type="project" value="TreeGrafter"/>
</dbReference>
<reference evidence="5 6" key="1">
    <citation type="journal article" date="2018" name="Sci. Rep.">
        <title>Comparative analysis of the Pocillopora damicornis genome highlights role of immune system in coral evolution.</title>
        <authorList>
            <person name="Cunning R."/>
            <person name="Bay R.A."/>
            <person name="Gillette P."/>
            <person name="Baker A.C."/>
            <person name="Traylor-Knowles N."/>
        </authorList>
    </citation>
    <scope>NUCLEOTIDE SEQUENCE [LARGE SCALE GENOMIC DNA]</scope>
    <source>
        <strain evidence="5">RSMAS</strain>
        <tissue evidence="5">Whole animal</tissue>
    </source>
</reference>
<dbReference type="InterPro" id="IPR050663">
    <property type="entry name" value="Ankyrin-SOCS_Box"/>
</dbReference>
<keyword evidence="2 3" id="KW-0040">ANK repeat</keyword>
<dbReference type="STRING" id="46731.A0A3M6V1U6"/>
<feature type="compositionally biased region" description="Basic and acidic residues" evidence="4">
    <location>
        <begin position="824"/>
        <end position="851"/>
    </location>
</feature>
<dbReference type="Pfam" id="PF00023">
    <property type="entry name" value="Ank"/>
    <property type="match status" value="1"/>
</dbReference>
<dbReference type="Gene3D" id="1.25.40.20">
    <property type="entry name" value="Ankyrin repeat-containing domain"/>
    <property type="match status" value="1"/>
</dbReference>
<feature type="repeat" description="ANK" evidence="3">
    <location>
        <begin position="43"/>
        <end position="75"/>
    </location>
</feature>
<organism evidence="5 6">
    <name type="scientific">Pocillopora damicornis</name>
    <name type="common">Cauliflower coral</name>
    <name type="synonym">Millepora damicornis</name>
    <dbReference type="NCBI Taxonomy" id="46731"/>
    <lineage>
        <taxon>Eukaryota</taxon>
        <taxon>Metazoa</taxon>
        <taxon>Cnidaria</taxon>
        <taxon>Anthozoa</taxon>
        <taxon>Hexacorallia</taxon>
        <taxon>Scleractinia</taxon>
        <taxon>Astrocoeniina</taxon>
        <taxon>Pocilloporidae</taxon>
        <taxon>Pocillopora</taxon>
    </lineage>
</organism>
<comment type="caution">
    <text evidence="5">The sequence shown here is derived from an EMBL/GenBank/DDBJ whole genome shotgun (WGS) entry which is preliminary data.</text>
</comment>
<dbReference type="InterPro" id="IPR036770">
    <property type="entry name" value="Ankyrin_rpt-contain_sf"/>
</dbReference>
<dbReference type="PRINTS" id="PR01415">
    <property type="entry name" value="ANKYRIN"/>
</dbReference>